<dbReference type="HOGENOM" id="CLU_1293654_0_0_10"/>
<keyword evidence="4" id="KW-1185">Reference proteome</keyword>
<accession>D2QKC8</accession>
<evidence type="ECO:0000259" key="2">
    <source>
        <dbReference type="Pfam" id="PF12729"/>
    </source>
</evidence>
<name>D2QKC8_SPILD</name>
<organism evidence="3 4">
    <name type="scientific">Spirosoma linguale (strain ATCC 33905 / DSM 74 / LMG 10896 / Claus 1)</name>
    <dbReference type="NCBI Taxonomy" id="504472"/>
    <lineage>
        <taxon>Bacteria</taxon>
        <taxon>Pseudomonadati</taxon>
        <taxon>Bacteroidota</taxon>
        <taxon>Cytophagia</taxon>
        <taxon>Cytophagales</taxon>
        <taxon>Cytophagaceae</taxon>
        <taxon>Spirosoma</taxon>
    </lineage>
</organism>
<reference evidence="3 4" key="1">
    <citation type="journal article" date="2010" name="Stand. Genomic Sci.">
        <title>Complete genome sequence of Spirosoma linguale type strain (1).</title>
        <authorList>
            <person name="Lail K."/>
            <person name="Sikorski J."/>
            <person name="Saunders E."/>
            <person name="Lapidus A."/>
            <person name="Glavina Del Rio T."/>
            <person name="Copeland A."/>
            <person name="Tice H."/>
            <person name="Cheng J.-F."/>
            <person name="Lucas S."/>
            <person name="Nolan M."/>
            <person name="Bruce D."/>
            <person name="Goodwin L."/>
            <person name="Pitluck S."/>
            <person name="Ivanova N."/>
            <person name="Mavromatis K."/>
            <person name="Ovchinnikova G."/>
            <person name="Pati A."/>
            <person name="Chen A."/>
            <person name="Palaniappan K."/>
            <person name="Land M."/>
            <person name="Hauser L."/>
            <person name="Chang Y.-J."/>
            <person name="Jeffries C.D."/>
            <person name="Chain P."/>
            <person name="Brettin T."/>
            <person name="Detter J.C."/>
            <person name="Schuetze A."/>
            <person name="Rohde M."/>
            <person name="Tindall B.J."/>
            <person name="Goeker M."/>
            <person name="Bristow J."/>
            <person name="Eisen J.A."/>
            <person name="Markowitz V."/>
            <person name="Hugenholtz P."/>
            <person name="Kyrpides N.C."/>
            <person name="Klenk H.-P."/>
            <person name="Chen F."/>
        </authorList>
    </citation>
    <scope>NUCLEOTIDE SEQUENCE [LARGE SCALE GENOMIC DNA]</scope>
    <source>
        <strain evidence="4">ATCC 33905 / DSM 74 / LMG 10896 / Claus 1</strain>
    </source>
</reference>
<proteinExistence type="predicted"/>
<dbReference type="eggNOG" id="ENOG502ZHSZ">
    <property type="taxonomic scope" value="Bacteria"/>
</dbReference>
<keyword evidence="1" id="KW-0812">Transmembrane</keyword>
<protein>
    <recommendedName>
        <fullName evidence="2">Chemotaxis methyl-accepting receptor HlyB-like 4HB MCP domain-containing protein</fullName>
    </recommendedName>
</protein>
<gene>
    <name evidence="3" type="ordered locus">Slin_2942</name>
</gene>
<evidence type="ECO:0000313" key="4">
    <source>
        <dbReference type="Proteomes" id="UP000002028"/>
    </source>
</evidence>
<dbReference type="Pfam" id="PF12729">
    <property type="entry name" value="4HB_MCP_1"/>
    <property type="match status" value="1"/>
</dbReference>
<dbReference type="KEGG" id="sli:Slin_2942"/>
<feature type="transmembrane region" description="Helical" evidence="1">
    <location>
        <begin position="12"/>
        <end position="32"/>
    </location>
</feature>
<dbReference type="Proteomes" id="UP000002028">
    <property type="component" value="Chromosome"/>
</dbReference>
<keyword evidence="1" id="KW-1133">Transmembrane helix</keyword>
<dbReference type="InterPro" id="IPR024478">
    <property type="entry name" value="HlyB_4HB_MCP"/>
</dbReference>
<dbReference type="STRING" id="504472.Slin_2942"/>
<feature type="domain" description="Chemotaxis methyl-accepting receptor HlyB-like 4HB MCP" evidence="2">
    <location>
        <begin position="18"/>
        <end position="181"/>
    </location>
</feature>
<dbReference type="EMBL" id="CP001769">
    <property type="protein sequence ID" value="ADB38954.1"/>
    <property type="molecule type" value="Genomic_DNA"/>
</dbReference>
<feature type="transmembrane region" description="Helical" evidence="1">
    <location>
        <begin position="190"/>
        <end position="210"/>
    </location>
</feature>
<keyword evidence="1" id="KW-0472">Membrane</keyword>
<evidence type="ECO:0000256" key="1">
    <source>
        <dbReference type="SAM" id="Phobius"/>
    </source>
</evidence>
<sequence>MYMSKTYYNPLPVRSVLLVISLLGLILTSIFLSRRSTHKIQEESVSIYKDRLVPTAILVNLMSTVYGKRMLLETKLLTIEKPDSGLVGSSLDQFNRRADSLLTEFERTRLTTKEADHLQLFKRQLNGYDRLEAELAAKFTSLPKDRQVKLTRTASTAFSQIIQTLNELSTLQLTVGEELLERSRGQTNDVYILTALQIGLVLFVGLSLYWHRF</sequence>
<evidence type="ECO:0000313" key="3">
    <source>
        <dbReference type="EMBL" id="ADB38954.1"/>
    </source>
</evidence>
<dbReference type="AlphaFoldDB" id="D2QKC8"/>